<dbReference type="InterPro" id="IPR008258">
    <property type="entry name" value="Transglycosylase_SLT_dom_1"/>
</dbReference>
<evidence type="ECO:0000256" key="2">
    <source>
        <dbReference type="SAM" id="SignalP"/>
    </source>
</evidence>
<feature type="compositionally biased region" description="Polar residues" evidence="1">
    <location>
        <begin position="40"/>
        <end position="51"/>
    </location>
</feature>
<dbReference type="Gene3D" id="3.10.350.10">
    <property type="entry name" value="LysM domain"/>
    <property type="match status" value="2"/>
</dbReference>
<dbReference type="PANTHER" id="PTHR33734:SF22">
    <property type="entry name" value="MEMBRANE-BOUND LYTIC MUREIN TRANSGLYCOSYLASE D"/>
    <property type="match status" value="1"/>
</dbReference>
<keyword evidence="5" id="KW-1185">Reference proteome</keyword>
<dbReference type="CDD" id="cd00118">
    <property type="entry name" value="LysM"/>
    <property type="match status" value="2"/>
</dbReference>
<reference evidence="4" key="1">
    <citation type="submission" date="2021-08" db="EMBL/GenBank/DDBJ databases">
        <title>Comparative analyses of Brucepasteria parasyntrophica and Teretinema zuelzerae.</title>
        <authorList>
            <person name="Song Y."/>
            <person name="Brune A."/>
        </authorList>
    </citation>
    <scope>NUCLEOTIDE SEQUENCE</scope>
    <source>
        <strain evidence="4">DSM 1903</strain>
    </source>
</reference>
<evidence type="ECO:0000259" key="3">
    <source>
        <dbReference type="PROSITE" id="PS51782"/>
    </source>
</evidence>
<accession>A0AAE3EF24</accession>
<feature type="domain" description="LysM" evidence="3">
    <location>
        <begin position="357"/>
        <end position="401"/>
    </location>
</feature>
<feature type="signal peptide" evidence="2">
    <location>
        <begin position="1"/>
        <end position="22"/>
    </location>
</feature>
<dbReference type="AlphaFoldDB" id="A0AAE3EF24"/>
<evidence type="ECO:0000313" key="4">
    <source>
        <dbReference type="EMBL" id="MCD1653349.1"/>
    </source>
</evidence>
<dbReference type="SUPFAM" id="SSF53955">
    <property type="entry name" value="Lysozyme-like"/>
    <property type="match status" value="1"/>
</dbReference>
<dbReference type="InterPro" id="IPR036779">
    <property type="entry name" value="LysM_dom_sf"/>
</dbReference>
<evidence type="ECO:0000256" key="1">
    <source>
        <dbReference type="SAM" id="MobiDB-lite"/>
    </source>
</evidence>
<dbReference type="Gene3D" id="1.10.530.10">
    <property type="match status" value="1"/>
</dbReference>
<dbReference type="GO" id="GO:0008932">
    <property type="term" value="F:lytic endotransglycosylase activity"/>
    <property type="evidence" value="ECO:0007669"/>
    <property type="project" value="TreeGrafter"/>
</dbReference>
<feature type="domain" description="LysM" evidence="3">
    <location>
        <begin position="423"/>
        <end position="467"/>
    </location>
</feature>
<feature type="chain" id="PRO_5042280772" evidence="2">
    <location>
        <begin position="23"/>
        <end position="470"/>
    </location>
</feature>
<name>A0AAE3EF24_9SPIR</name>
<dbReference type="SMART" id="SM00257">
    <property type="entry name" value="LysM"/>
    <property type="match status" value="2"/>
</dbReference>
<dbReference type="EMBL" id="JAINWA010000001">
    <property type="protein sequence ID" value="MCD1653349.1"/>
    <property type="molecule type" value="Genomic_DNA"/>
</dbReference>
<dbReference type="RefSeq" id="WP_230752275.1">
    <property type="nucleotide sequence ID" value="NZ_JAINWA010000001.1"/>
</dbReference>
<gene>
    <name evidence="4" type="ORF">K7J14_01380</name>
</gene>
<evidence type="ECO:0000313" key="5">
    <source>
        <dbReference type="Proteomes" id="UP001198163"/>
    </source>
</evidence>
<feature type="region of interest" description="Disordered" evidence="1">
    <location>
        <begin position="40"/>
        <end position="72"/>
    </location>
</feature>
<organism evidence="4 5">
    <name type="scientific">Teretinema zuelzerae</name>
    <dbReference type="NCBI Taxonomy" id="156"/>
    <lineage>
        <taxon>Bacteria</taxon>
        <taxon>Pseudomonadati</taxon>
        <taxon>Spirochaetota</taxon>
        <taxon>Spirochaetia</taxon>
        <taxon>Spirochaetales</taxon>
        <taxon>Treponemataceae</taxon>
        <taxon>Teretinema</taxon>
    </lineage>
</organism>
<dbReference type="Pfam" id="PF01476">
    <property type="entry name" value="LysM"/>
    <property type="match status" value="2"/>
</dbReference>
<protein>
    <submittedName>
        <fullName evidence="4">LysM peptidoglycan-binding domain-containing protein</fullName>
    </submittedName>
</protein>
<comment type="caution">
    <text evidence="4">The sequence shown here is derived from an EMBL/GenBank/DDBJ whole genome shotgun (WGS) entry which is preliminary data.</text>
</comment>
<keyword evidence="2" id="KW-0732">Signal</keyword>
<dbReference type="PANTHER" id="PTHR33734">
    <property type="entry name" value="LYSM DOMAIN-CONTAINING GPI-ANCHORED PROTEIN 2"/>
    <property type="match status" value="1"/>
</dbReference>
<dbReference type="PROSITE" id="PS51782">
    <property type="entry name" value="LYSM"/>
    <property type="match status" value="2"/>
</dbReference>
<dbReference type="Pfam" id="PF01464">
    <property type="entry name" value="SLT"/>
    <property type="match status" value="1"/>
</dbReference>
<sequence length="470" mass="51512">MNHARRLLTAAIIACSGFSAHAAHDPLAQEAGIVERASAQTGEPVVQSTGGAESEIPGTPAELPLSGEVSNPEATVPAKIHPVRLRPVSAVPDIAAPEAEYALINRYRTQYSSPEGIKYLSAVMKRSAPYRDFIVSELERMGAPARLLYLPVIESGFSVTAVSRSGATGLWQFMKNSTAPFNLRINEWMDERRDPWLTTTAAIRKLKENYDYLGDWYLALAAYNCGLGATRTAVKKGGSSDYWYLSSKGFFKKETVHYVPKFLAISEILDESDSLGIDWGETDESTYEVIPVKRAVDISVLAKETGVDPAVMKKANPALAYNITPPDVSYGLRIPAETKESVETILADKNRKLLEYYMYKVKSGDTLYALALHYGISVDMILQHNPGVKASALKIGKKLVIPALKDVKAYTGKKDPDSLDFSGSYLVKRGDTLWSIALAYNIQVETLADRNNLDVNSVLKSGKELKVPIL</sequence>
<dbReference type="InterPro" id="IPR018392">
    <property type="entry name" value="LysM"/>
</dbReference>
<dbReference type="InterPro" id="IPR023346">
    <property type="entry name" value="Lysozyme-like_dom_sf"/>
</dbReference>
<dbReference type="Proteomes" id="UP001198163">
    <property type="component" value="Unassembled WGS sequence"/>
</dbReference>
<dbReference type="CDD" id="cd16894">
    <property type="entry name" value="MltD-like"/>
    <property type="match status" value="1"/>
</dbReference>
<dbReference type="SUPFAM" id="SSF54106">
    <property type="entry name" value="LysM domain"/>
    <property type="match status" value="2"/>
</dbReference>
<proteinExistence type="predicted"/>